<feature type="transmembrane region" description="Helical" evidence="6">
    <location>
        <begin position="227"/>
        <end position="246"/>
    </location>
</feature>
<evidence type="ECO:0000256" key="6">
    <source>
        <dbReference type="SAM" id="Phobius"/>
    </source>
</evidence>
<keyword evidence="4 6" id="KW-1133">Transmembrane helix</keyword>
<sequence>MSVTDKTGTFARLGEPPRLTQTTRRQLLLTVMPVIVLAALVAAIAIANPNFLRPLSIWTVLDSAVPLMILASGAMLVILCGGIDLSVAALASMASVLVALWIPVLGPWVVPVVVLVGALAGLLQGAIHVVAQIPSFLVTLGGLAVWSGIALVASGASTIGVSGSTLDWTFTRVGPWRIPSAVLIAAAIVVVFALVLTFTPVRRWLISIGSSEPAALMAGVPVAQTKIAAFVVSGACAGFAGVMLVGRTYSGAPSLADSLLLPVVAAIVVGGTAITGGFGGIGRTVIGVLIITVLRVGLSVAGVDSSYEQIFYGVLVIAAVALTIDRSKLPFVK</sequence>
<comment type="subcellular location">
    <subcellularLocation>
        <location evidence="1">Cell membrane</location>
        <topology evidence="1">Multi-pass membrane protein</topology>
    </subcellularLocation>
</comment>
<feature type="transmembrane region" description="Helical" evidence="6">
    <location>
        <begin position="136"/>
        <end position="156"/>
    </location>
</feature>
<keyword evidence="5 6" id="KW-0472">Membrane</keyword>
<feature type="transmembrane region" description="Helical" evidence="6">
    <location>
        <begin position="85"/>
        <end position="102"/>
    </location>
</feature>
<dbReference type="PANTHER" id="PTHR32196:SF72">
    <property type="entry name" value="RIBOSE IMPORT PERMEASE PROTEIN RBSC"/>
    <property type="match status" value="1"/>
</dbReference>
<dbReference type="CDD" id="cd06579">
    <property type="entry name" value="TM_PBP1_transp_AraH_like"/>
    <property type="match status" value="1"/>
</dbReference>
<keyword evidence="3 6" id="KW-0812">Transmembrane</keyword>
<feature type="transmembrane region" description="Helical" evidence="6">
    <location>
        <begin position="285"/>
        <end position="303"/>
    </location>
</feature>
<gene>
    <name evidence="7" type="ORF">FYC51_05445</name>
</gene>
<keyword evidence="8" id="KW-1185">Reference proteome</keyword>
<name>A0A5S4V1Y6_9MICO</name>
<feature type="transmembrane region" description="Helical" evidence="6">
    <location>
        <begin position="309"/>
        <end position="325"/>
    </location>
</feature>
<evidence type="ECO:0000256" key="5">
    <source>
        <dbReference type="ARBA" id="ARBA00023136"/>
    </source>
</evidence>
<dbReference type="Proteomes" id="UP000325243">
    <property type="component" value="Unassembled WGS sequence"/>
</dbReference>
<comment type="caution">
    <text evidence="7">The sequence shown here is derived from an EMBL/GenBank/DDBJ whole genome shotgun (WGS) entry which is preliminary data.</text>
</comment>
<dbReference type="EMBL" id="VSSB01000001">
    <property type="protein sequence ID" value="TYL53147.1"/>
    <property type="molecule type" value="Genomic_DNA"/>
</dbReference>
<accession>A0A5S4V1Y6</accession>
<evidence type="ECO:0000256" key="1">
    <source>
        <dbReference type="ARBA" id="ARBA00004651"/>
    </source>
</evidence>
<protein>
    <submittedName>
        <fullName evidence="7">ABC transporter permease</fullName>
    </submittedName>
</protein>
<dbReference type="GO" id="GO:0005886">
    <property type="term" value="C:plasma membrane"/>
    <property type="evidence" value="ECO:0007669"/>
    <property type="project" value="UniProtKB-SubCell"/>
</dbReference>
<evidence type="ECO:0000313" key="7">
    <source>
        <dbReference type="EMBL" id="TYL53147.1"/>
    </source>
</evidence>
<dbReference type="GO" id="GO:0022857">
    <property type="term" value="F:transmembrane transporter activity"/>
    <property type="evidence" value="ECO:0007669"/>
    <property type="project" value="InterPro"/>
</dbReference>
<dbReference type="InterPro" id="IPR001851">
    <property type="entry name" value="ABC_transp_permease"/>
</dbReference>
<feature type="transmembrane region" description="Helical" evidence="6">
    <location>
        <begin position="176"/>
        <end position="198"/>
    </location>
</feature>
<evidence type="ECO:0000256" key="2">
    <source>
        <dbReference type="ARBA" id="ARBA00022475"/>
    </source>
</evidence>
<evidence type="ECO:0000256" key="4">
    <source>
        <dbReference type="ARBA" id="ARBA00022989"/>
    </source>
</evidence>
<dbReference type="RefSeq" id="WP_148732617.1">
    <property type="nucleotide sequence ID" value="NZ_VSSB01000001.1"/>
</dbReference>
<feature type="transmembrane region" description="Helical" evidence="6">
    <location>
        <begin position="55"/>
        <end position="78"/>
    </location>
</feature>
<dbReference type="AlphaFoldDB" id="A0A5S4V1Y6"/>
<evidence type="ECO:0000313" key="8">
    <source>
        <dbReference type="Proteomes" id="UP000325243"/>
    </source>
</evidence>
<feature type="transmembrane region" description="Helical" evidence="6">
    <location>
        <begin position="108"/>
        <end position="129"/>
    </location>
</feature>
<reference evidence="7 8" key="1">
    <citation type="submission" date="2019-08" db="EMBL/GenBank/DDBJ databases">
        <authorList>
            <person name="Hu J."/>
        </authorList>
    </citation>
    <scope>NUCLEOTIDE SEQUENCE [LARGE SCALE GENOMIC DNA]</scope>
    <source>
        <strain evidence="7 8">NEAU-184</strain>
    </source>
</reference>
<keyword evidence="2" id="KW-1003">Cell membrane</keyword>
<dbReference type="Pfam" id="PF02653">
    <property type="entry name" value="BPD_transp_2"/>
    <property type="match status" value="1"/>
</dbReference>
<feature type="transmembrane region" description="Helical" evidence="6">
    <location>
        <begin position="27"/>
        <end position="49"/>
    </location>
</feature>
<evidence type="ECO:0000256" key="3">
    <source>
        <dbReference type="ARBA" id="ARBA00022692"/>
    </source>
</evidence>
<feature type="transmembrane region" description="Helical" evidence="6">
    <location>
        <begin position="258"/>
        <end position="278"/>
    </location>
</feature>
<proteinExistence type="predicted"/>
<organism evidence="7 8">
    <name type="scientific">Agromyces mariniharenae</name>
    <dbReference type="NCBI Taxonomy" id="2604423"/>
    <lineage>
        <taxon>Bacteria</taxon>
        <taxon>Bacillati</taxon>
        <taxon>Actinomycetota</taxon>
        <taxon>Actinomycetes</taxon>
        <taxon>Micrococcales</taxon>
        <taxon>Microbacteriaceae</taxon>
        <taxon>Agromyces</taxon>
    </lineage>
</organism>
<dbReference type="PANTHER" id="PTHR32196">
    <property type="entry name" value="ABC TRANSPORTER PERMEASE PROTEIN YPHD-RELATED-RELATED"/>
    <property type="match status" value="1"/>
</dbReference>